<protein>
    <submittedName>
        <fullName evidence="1">Uncharacterized protein</fullName>
    </submittedName>
</protein>
<reference evidence="1" key="1">
    <citation type="journal article" date="2019" name="BMC Genomics">
        <title>A new reference genome for Sorghum bicolor reveals high levels of sequence similarity between sweet and grain genotypes: implications for the genetics of sugar metabolism.</title>
        <authorList>
            <person name="Cooper E.A."/>
            <person name="Brenton Z.W."/>
            <person name="Flinn B.S."/>
            <person name="Jenkins J."/>
            <person name="Shu S."/>
            <person name="Flowers D."/>
            <person name="Luo F."/>
            <person name="Wang Y."/>
            <person name="Xia P."/>
            <person name="Barry K."/>
            <person name="Daum C."/>
            <person name="Lipzen A."/>
            <person name="Yoshinaga Y."/>
            <person name="Schmutz J."/>
            <person name="Saski C."/>
            <person name="Vermerris W."/>
            <person name="Kresovich S."/>
        </authorList>
    </citation>
    <scope>NUCLEOTIDE SEQUENCE</scope>
</reference>
<dbReference type="EMBL" id="CM027684">
    <property type="protein sequence ID" value="KAG0529373.1"/>
    <property type="molecule type" value="Genomic_DNA"/>
</dbReference>
<dbReference type="Proteomes" id="UP000807115">
    <property type="component" value="Chromosome 5"/>
</dbReference>
<reference evidence="1" key="2">
    <citation type="submission" date="2020-10" db="EMBL/GenBank/DDBJ databases">
        <authorList>
            <person name="Cooper E.A."/>
            <person name="Brenton Z.W."/>
            <person name="Flinn B.S."/>
            <person name="Jenkins J."/>
            <person name="Shu S."/>
            <person name="Flowers D."/>
            <person name="Luo F."/>
            <person name="Wang Y."/>
            <person name="Xia P."/>
            <person name="Barry K."/>
            <person name="Daum C."/>
            <person name="Lipzen A."/>
            <person name="Yoshinaga Y."/>
            <person name="Schmutz J."/>
            <person name="Saski C."/>
            <person name="Vermerris W."/>
            <person name="Kresovich S."/>
        </authorList>
    </citation>
    <scope>NUCLEOTIDE SEQUENCE</scope>
</reference>
<name>A0A921QVW0_SORBI</name>
<gene>
    <name evidence="1" type="ORF">BDA96_05G093300</name>
</gene>
<comment type="caution">
    <text evidence="1">The sequence shown here is derived from an EMBL/GenBank/DDBJ whole genome shotgun (WGS) entry which is preliminary data.</text>
</comment>
<evidence type="ECO:0000313" key="1">
    <source>
        <dbReference type="EMBL" id="KAG0529373.1"/>
    </source>
</evidence>
<accession>A0A921QVW0</accession>
<proteinExistence type="predicted"/>
<organism evidence="1 2">
    <name type="scientific">Sorghum bicolor</name>
    <name type="common">Sorghum</name>
    <name type="synonym">Sorghum vulgare</name>
    <dbReference type="NCBI Taxonomy" id="4558"/>
    <lineage>
        <taxon>Eukaryota</taxon>
        <taxon>Viridiplantae</taxon>
        <taxon>Streptophyta</taxon>
        <taxon>Embryophyta</taxon>
        <taxon>Tracheophyta</taxon>
        <taxon>Spermatophyta</taxon>
        <taxon>Magnoliopsida</taxon>
        <taxon>Liliopsida</taxon>
        <taxon>Poales</taxon>
        <taxon>Poaceae</taxon>
        <taxon>PACMAD clade</taxon>
        <taxon>Panicoideae</taxon>
        <taxon>Andropogonodae</taxon>
        <taxon>Andropogoneae</taxon>
        <taxon>Sorghinae</taxon>
        <taxon>Sorghum</taxon>
    </lineage>
</organism>
<evidence type="ECO:0000313" key="2">
    <source>
        <dbReference type="Proteomes" id="UP000807115"/>
    </source>
</evidence>
<sequence>MHKLHIFELIQCAAYLCIKRVANQCVIDTRNVTPDEYVLYRSLCKWKGMLAEGATSPTVFKSKQVSATSNELVNSIAMGKCLSTIAIQVGTSVLSEDPSQVRKLIMSLWVSQSILYAESTSKLAEKAFNFLNIDYDLDMEKFQQHKVFTHAPDTRNTSLPAPVQLLVIW</sequence>
<dbReference type="AlphaFoldDB" id="A0A921QVW0"/>